<comment type="caution">
    <text evidence="3">The sequence shown here is derived from an EMBL/GenBank/DDBJ whole genome shotgun (WGS) entry which is preliminary data.</text>
</comment>
<dbReference type="PANTHER" id="PTHR46825:SF7">
    <property type="entry name" value="D-ALANYL-D-ALANINE CARBOXYPEPTIDASE"/>
    <property type="match status" value="1"/>
</dbReference>
<sequence length="414" mass="43591">MTRPGGGFGADGRGDAESPITLVGGRTTVPILRRRSVAIAALTALSVAMTAAAAPAPAGSPGGGRGLQRLLDGLVHAKGGPPGVIVVLRGDGRTVVLRAGHGALEEERPPRIDDHMRIASVAKAFSGAVALRLVSRGRLGLDDTLAKRLPDLPAQWGRVTLRQLLQHTSGLPDFSRAPAFGQILRQDPHHRFASRRLLHFVADQPLAFAPGTRYAYSNSDNIAVALMAEAVTHQRYEKLLDELVYDPLELDATSLPGGFTLPAPYLHGYLVTPSGPQDVSTQFGNSGVWASGGVVSTPRDLSVFIGAYAGGRLVSPAVRRQQLSFVDGGSQPPGPGRNEAGLGIFRYTTRCGVVYGHTGNTAGYTQLALATADGRRSMTFSVNAQITPGGNAALFDRMRAIEEDFTCALLHGDS</sequence>
<dbReference type="EMBL" id="QKYN01000020">
    <property type="protein sequence ID" value="RAG86791.1"/>
    <property type="molecule type" value="Genomic_DNA"/>
</dbReference>
<dbReference type="SUPFAM" id="SSF56601">
    <property type="entry name" value="beta-lactamase/transpeptidase-like"/>
    <property type="match status" value="1"/>
</dbReference>
<proteinExistence type="predicted"/>
<dbReference type="Pfam" id="PF00144">
    <property type="entry name" value="Beta-lactamase"/>
    <property type="match status" value="1"/>
</dbReference>
<feature type="compositionally biased region" description="Gly residues" evidence="1">
    <location>
        <begin position="1"/>
        <end position="11"/>
    </location>
</feature>
<feature type="domain" description="Beta-lactamase-related" evidence="2">
    <location>
        <begin position="76"/>
        <end position="398"/>
    </location>
</feature>
<dbReference type="InterPro" id="IPR001466">
    <property type="entry name" value="Beta-lactam-related"/>
</dbReference>
<feature type="region of interest" description="Disordered" evidence="1">
    <location>
        <begin position="1"/>
        <end position="21"/>
    </location>
</feature>
<protein>
    <submittedName>
        <fullName evidence="3">Peptidase S12</fullName>
    </submittedName>
</protein>
<dbReference type="InterPro" id="IPR050491">
    <property type="entry name" value="AmpC-like"/>
</dbReference>
<dbReference type="Proteomes" id="UP000248889">
    <property type="component" value="Unassembled WGS sequence"/>
</dbReference>
<dbReference type="Gene3D" id="3.40.710.10">
    <property type="entry name" value="DD-peptidase/beta-lactamase superfamily"/>
    <property type="match status" value="1"/>
</dbReference>
<dbReference type="PANTHER" id="PTHR46825">
    <property type="entry name" value="D-ALANYL-D-ALANINE-CARBOXYPEPTIDASE/ENDOPEPTIDASE AMPH"/>
    <property type="match status" value="1"/>
</dbReference>
<dbReference type="OrthoDB" id="3862163at2"/>
<gene>
    <name evidence="3" type="ORF">DN069_04430</name>
</gene>
<evidence type="ECO:0000256" key="1">
    <source>
        <dbReference type="SAM" id="MobiDB-lite"/>
    </source>
</evidence>
<evidence type="ECO:0000259" key="2">
    <source>
        <dbReference type="Pfam" id="PF00144"/>
    </source>
</evidence>
<accession>A0A2X0ITX4</accession>
<name>A0A2X0ITX4_9ACTN</name>
<reference evidence="3 4" key="1">
    <citation type="submission" date="2018-06" db="EMBL/GenBank/DDBJ databases">
        <title>Streptacidiphilus pinicola sp. nov., isolated from pine grove soil.</title>
        <authorList>
            <person name="Roh S.G."/>
            <person name="Park S."/>
            <person name="Kim M.-K."/>
            <person name="Yun B.-R."/>
            <person name="Park J."/>
            <person name="Kim M.J."/>
            <person name="Kim Y.S."/>
            <person name="Kim S.B."/>
        </authorList>
    </citation>
    <scope>NUCLEOTIDE SEQUENCE [LARGE SCALE GENOMIC DNA]</scope>
    <source>
        <strain evidence="3 4">MMS16-CNU450</strain>
    </source>
</reference>
<dbReference type="InterPro" id="IPR012338">
    <property type="entry name" value="Beta-lactam/transpept-like"/>
</dbReference>
<evidence type="ECO:0000313" key="4">
    <source>
        <dbReference type="Proteomes" id="UP000248889"/>
    </source>
</evidence>
<keyword evidence="4" id="KW-1185">Reference proteome</keyword>
<evidence type="ECO:0000313" key="3">
    <source>
        <dbReference type="EMBL" id="RAG86791.1"/>
    </source>
</evidence>
<organism evidence="3 4">
    <name type="scientific">Streptacidiphilus pinicola</name>
    <dbReference type="NCBI Taxonomy" id="2219663"/>
    <lineage>
        <taxon>Bacteria</taxon>
        <taxon>Bacillati</taxon>
        <taxon>Actinomycetota</taxon>
        <taxon>Actinomycetes</taxon>
        <taxon>Kitasatosporales</taxon>
        <taxon>Streptomycetaceae</taxon>
        <taxon>Streptacidiphilus</taxon>
    </lineage>
</organism>
<dbReference type="AlphaFoldDB" id="A0A2X0ITX4"/>